<accession>A0ABS9QHH8</accession>
<protein>
    <submittedName>
        <fullName evidence="3">NmrA family NAD(P)-binding protein</fullName>
    </submittedName>
</protein>
<dbReference type="PANTHER" id="PTHR43162:SF1">
    <property type="entry name" value="PRESTALK A DIFFERENTIATION PROTEIN A"/>
    <property type="match status" value="1"/>
</dbReference>
<evidence type="ECO:0000313" key="4">
    <source>
        <dbReference type="Proteomes" id="UP001201701"/>
    </source>
</evidence>
<dbReference type="Gene3D" id="3.40.50.720">
    <property type="entry name" value="NAD(P)-binding Rossmann-like Domain"/>
    <property type="match status" value="1"/>
</dbReference>
<dbReference type="Gene3D" id="3.90.25.10">
    <property type="entry name" value="UDP-galactose 4-epimerase, domain 1"/>
    <property type="match status" value="1"/>
</dbReference>
<reference evidence="3 4" key="1">
    <citation type="submission" date="2022-02" db="EMBL/GenBank/DDBJ databases">
        <title>Draft genome sequence of Mezorhizobium retamae strain IRAMC:0171 isolated from Retama raetam nodules.</title>
        <authorList>
            <person name="Bengaied R."/>
            <person name="Sbissi I."/>
            <person name="Huber K."/>
            <person name="Ghodbane F."/>
            <person name="Nouioui I."/>
            <person name="Tarhouni M."/>
            <person name="Gtari M."/>
        </authorList>
    </citation>
    <scope>NUCLEOTIDE SEQUENCE [LARGE SCALE GENOMIC DNA]</scope>
    <source>
        <strain evidence="3 4">IRAMC:0171</strain>
    </source>
</reference>
<feature type="compositionally biased region" description="Basic and acidic residues" evidence="1">
    <location>
        <begin position="293"/>
        <end position="312"/>
    </location>
</feature>
<dbReference type="Pfam" id="PF05368">
    <property type="entry name" value="NmrA"/>
    <property type="match status" value="1"/>
</dbReference>
<gene>
    <name evidence="3" type="ORF">L4923_17870</name>
</gene>
<dbReference type="PANTHER" id="PTHR43162">
    <property type="match status" value="1"/>
</dbReference>
<dbReference type="InterPro" id="IPR008030">
    <property type="entry name" value="NmrA-like"/>
</dbReference>
<dbReference type="InterPro" id="IPR036291">
    <property type="entry name" value="NAD(P)-bd_dom_sf"/>
</dbReference>
<evidence type="ECO:0000313" key="3">
    <source>
        <dbReference type="EMBL" id="MCG7506898.1"/>
    </source>
</evidence>
<dbReference type="InterPro" id="IPR051604">
    <property type="entry name" value="Ergot_Alk_Oxidoreductase"/>
</dbReference>
<feature type="domain" description="NmrA-like" evidence="2">
    <location>
        <begin position="3"/>
        <end position="252"/>
    </location>
</feature>
<comment type="caution">
    <text evidence="3">The sequence shown here is derived from an EMBL/GenBank/DDBJ whole genome shotgun (WGS) entry which is preliminary data.</text>
</comment>
<keyword evidence="4" id="KW-1185">Reference proteome</keyword>
<feature type="region of interest" description="Disordered" evidence="1">
    <location>
        <begin position="293"/>
        <end position="327"/>
    </location>
</feature>
<sequence length="327" mass="35037">MYVVLGANGRAGGEVARALIERGEAVRVVLRRKEQAENWKALGAEVAIASIADGDAMVEALRGASAAFLLNPPPVSGDPYAVTEELGAALATAVRRAQLPKAVVLSSIGAQHTAGTGLIATLNRFEALLDGAAPTIAFLRCGYFVETWGEVAEAVMSENILPSFIEPSLKIPMVSTIDVGRMAASLLREEWMGRRIVEIAQDWSAADIASAFGEVLGRQVRPVFVPREDRAALLADEGVPEVVAEALIGMYEGIANGLFTREQNNEHRRATVPLTTATGRLVATMGAPDRRRAASLDRRWSGADPLSRRRSFDVSGENKIVGRREDP</sequence>
<dbReference type="RefSeq" id="WP_239367518.1">
    <property type="nucleotide sequence ID" value="NZ_JAKREW010000018.1"/>
</dbReference>
<dbReference type="EMBL" id="JAKREW010000018">
    <property type="protein sequence ID" value="MCG7506898.1"/>
    <property type="molecule type" value="Genomic_DNA"/>
</dbReference>
<proteinExistence type="predicted"/>
<organism evidence="3 4">
    <name type="scientific">Mesorhizobium retamae</name>
    <dbReference type="NCBI Taxonomy" id="2912854"/>
    <lineage>
        <taxon>Bacteria</taxon>
        <taxon>Pseudomonadati</taxon>
        <taxon>Pseudomonadota</taxon>
        <taxon>Alphaproteobacteria</taxon>
        <taxon>Hyphomicrobiales</taxon>
        <taxon>Phyllobacteriaceae</taxon>
        <taxon>Mesorhizobium</taxon>
    </lineage>
</organism>
<dbReference type="SUPFAM" id="SSF51735">
    <property type="entry name" value="NAD(P)-binding Rossmann-fold domains"/>
    <property type="match status" value="1"/>
</dbReference>
<evidence type="ECO:0000259" key="2">
    <source>
        <dbReference type="Pfam" id="PF05368"/>
    </source>
</evidence>
<dbReference type="Proteomes" id="UP001201701">
    <property type="component" value="Unassembled WGS sequence"/>
</dbReference>
<evidence type="ECO:0000256" key="1">
    <source>
        <dbReference type="SAM" id="MobiDB-lite"/>
    </source>
</evidence>
<name>A0ABS9QHH8_9HYPH</name>